<reference evidence="6" key="2">
    <citation type="submission" date="2023-11" db="EMBL/GenBank/DDBJ databases">
        <title>MicrobeMod: A computational toolkit for identifying prokaryotic methylation and restriction-modification with nanopore sequencing.</title>
        <authorList>
            <person name="Crits-Christoph A."/>
            <person name="Kang S.C."/>
            <person name="Lee H."/>
            <person name="Ostrov N."/>
        </authorList>
    </citation>
    <scope>NUCLEOTIDE SEQUENCE</scope>
    <source>
        <strain evidence="6">ATCC 51242</strain>
    </source>
</reference>
<dbReference type="PANTHER" id="PTHR33744">
    <property type="entry name" value="CARBOHYDRATE DIACID REGULATOR"/>
    <property type="match status" value="1"/>
</dbReference>
<gene>
    <name evidence="5" type="ORF">RradSPS_0344</name>
    <name evidence="6" type="ORF">SIL72_03250</name>
</gene>
<dbReference type="EMBL" id="CP007514">
    <property type="protein sequence ID" value="AHY45627.1"/>
    <property type="molecule type" value="Genomic_DNA"/>
</dbReference>
<dbReference type="Pfam" id="PF17853">
    <property type="entry name" value="GGDEF_2"/>
    <property type="match status" value="1"/>
</dbReference>
<keyword evidence="7" id="KW-1185">Reference proteome</keyword>
<evidence type="ECO:0000259" key="3">
    <source>
        <dbReference type="Pfam" id="PF13556"/>
    </source>
</evidence>
<dbReference type="InterPro" id="IPR041522">
    <property type="entry name" value="CdaR_GGDEF"/>
</dbReference>
<dbReference type="InterPro" id="IPR051448">
    <property type="entry name" value="CdaR-like_regulators"/>
</dbReference>
<evidence type="ECO:0000259" key="4">
    <source>
        <dbReference type="Pfam" id="PF17853"/>
    </source>
</evidence>
<dbReference type="RefSeq" id="WP_038680270.1">
    <property type="nucleotide sequence ID" value="NZ_CP007514.1"/>
</dbReference>
<dbReference type="Pfam" id="PF07905">
    <property type="entry name" value="PucR"/>
    <property type="match status" value="1"/>
</dbReference>
<dbReference type="Pfam" id="PF13556">
    <property type="entry name" value="HTH_30"/>
    <property type="match status" value="1"/>
</dbReference>
<name>A0A023WZJ7_RUBRA</name>
<dbReference type="eggNOG" id="COG2508">
    <property type="taxonomic scope" value="Bacteria"/>
</dbReference>
<evidence type="ECO:0000313" key="5">
    <source>
        <dbReference type="EMBL" id="AHY45627.1"/>
    </source>
</evidence>
<dbReference type="EMBL" id="JAWXXX010000001">
    <property type="protein sequence ID" value="MDX5893041.1"/>
    <property type="molecule type" value="Genomic_DNA"/>
</dbReference>
<dbReference type="PANTHER" id="PTHR33744:SF1">
    <property type="entry name" value="DNA-BINDING TRANSCRIPTIONAL ACTIVATOR ADER"/>
    <property type="match status" value="1"/>
</dbReference>
<dbReference type="HOGENOM" id="CLU_017436_4_1_11"/>
<dbReference type="InterPro" id="IPR042070">
    <property type="entry name" value="PucR_C-HTH_sf"/>
</dbReference>
<reference evidence="5 7" key="1">
    <citation type="submission" date="2014-03" db="EMBL/GenBank/DDBJ databases">
        <title>Complete genome sequence of the Radio-Resistant Rubrobacter radiotolerans RSPS-4.</title>
        <authorList>
            <person name="Egas C.C."/>
            <person name="Barroso C.C."/>
            <person name="Froufe H.J.C."/>
            <person name="Pacheco J.J."/>
            <person name="Albuquerque L.L."/>
            <person name="da Costa M.M.S."/>
        </authorList>
    </citation>
    <scope>NUCLEOTIDE SEQUENCE [LARGE SCALE GENOMIC DNA]</scope>
    <source>
        <strain evidence="5 7">RSPS-4</strain>
    </source>
</reference>
<dbReference type="InterPro" id="IPR025736">
    <property type="entry name" value="PucR_C-HTH_dom"/>
</dbReference>
<dbReference type="STRING" id="42256.RradSPS_0344"/>
<dbReference type="Gene3D" id="1.10.10.2840">
    <property type="entry name" value="PucR C-terminal helix-turn-helix domain"/>
    <property type="match status" value="1"/>
</dbReference>
<evidence type="ECO:0000256" key="1">
    <source>
        <dbReference type="ARBA" id="ARBA00006754"/>
    </source>
</evidence>
<feature type="domain" description="PucR C-terminal helix-turn-helix" evidence="3">
    <location>
        <begin position="437"/>
        <end position="494"/>
    </location>
</feature>
<evidence type="ECO:0000259" key="2">
    <source>
        <dbReference type="Pfam" id="PF07905"/>
    </source>
</evidence>
<organism evidence="5 7">
    <name type="scientific">Rubrobacter radiotolerans</name>
    <name type="common">Arthrobacter radiotolerans</name>
    <dbReference type="NCBI Taxonomy" id="42256"/>
    <lineage>
        <taxon>Bacteria</taxon>
        <taxon>Bacillati</taxon>
        <taxon>Actinomycetota</taxon>
        <taxon>Rubrobacteria</taxon>
        <taxon>Rubrobacterales</taxon>
        <taxon>Rubrobacteraceae</taxon>
        <taxon>Rubrobacter</taxon>
    </lineage>
</organism>
<evidence type="ECO:0000313" key="7">
    <source>
        <dbReference type="Proteomes" id="UP000025229"/>
    </source>
</evidence>
<dbReference type="KEGG" id="rrd:RradSPS_0344"/>
<evidence type="ECO:0000313" key="6">
    <source>
        <dbReference type="EMBL" id="MDX5893041.1"/>
    </source>
</evidence>
<dbReference type="InterPro" id="IPR012914">
    <property type="entry name" value="PucR_dom"/>
</dbReference>
<dbReference type="Proteomes" id="UP001281130">
    <property type="component" value="Unassembled WGS sequence"/>
</dbReference>
<accession>A0A023WZJ7</accession>
<dbReference type="OrthoDB" id="8450798at2"/>
<dbReference type="AlphaFoldDB" id="A0A023WZJ7"/>
<feature type="domain" description="CdaR GGDEF-like" evidence="4">
    <location>
        <begin position="272"/>
        <end position="379"/>
    </location>
</feature>
<sequence>MDSVERAETKVRDFLDDESLGLRIIVRGDLDLPVSWVHVTELLDPSDYVSGGEFILSAGIWNASEDRAGSFVAALARAGVSALGWGLLLGSESVPEGIVRACHEHALTLVEIPTRTPFIALGRWFFERSQRIREAGLRRDIERNERFVRSISSLPGGLRGILDALSETTGLPVRVVDASGRTLAGSPANGSAGPGTTRSFDLSAGDGSRVKLVIGLPDGEPLREDQLSAARQAMPLIEFVISYERELREAEKRLAGELVEAVLARRTLFAAGRLSAYGLEPEGEFIGSVALPERAEDLAAVLEVARRSLAPLGPGVVVATGKRDVTVFVQTAGRTPEEVGERLGAVCGVGSGCFVGVGERASGVEGLRRSLVQARQAAALAARRGHPKGSRGGYLVHGRAESYTLLLALGDEDVLASFRETLLGPLEEYDRRRGSDLTGTLAAFLASGGKWQETADRLHIHVNTLRHRLARCEELTGRSLDSMDSRVDLYVALKSREATGEVPG</sequence>
<proteinExistence type="inferred from homology"/>
<protein>
    <submittedName>
        <fullName evidence="6">Helix-turn-helix domain-containing protein</fullName>
    </submittedName>
    <submittedName>
        <fullName evidence="5">Purine catabolism regulatory protein-like family</fullName>
    </submittedName>
</protein>
<comment type="similarity">
    <text evidence="1">Belongs to the CdaR family.</text>
</comment>
<feature type="domain" description="Purine catabolism PurC-like" evidence="2">
    <location>
        <begin position="28"/>
        <end position="121"/>
    </location>
</feature>
<dbReference type="Proteomes" id="UP000025229">
    <property type="component" value="Chromosome"/>
</dbReference>